<dbReference type="Proteomes" id="UP000035170">
    <property type="component" value="Unassembled WGS sequence"/>
</dbReference>
<evidence type="ECO:0000313" key="3">
    <source>
        <dbReference type="Proteomes" id="UP000035170"/>
    </source>
</evidence>
<dbReference type="EMBL" id="JZWI01000006">
    <property type="protein sequence ID" value="KLN57612.1"/>
    <property type="molecule type" value="Genomic_DNA"/>
</dbReference>
<reference evidence="2 3" key="1">
    <citation type="submission" date="2015-03" db="EMBL/GenBank/DDBJ databases">
        <title>Genome sequence of Variovorax paradoxus TBEA6.</title>
        <authorList>
            <person name="Poehlein A."/>
            <person name="Schuldes J."/>
            <person name="Wuebbeler J.H."/>
            <person name="Hiessl S."/>
            <person name="Steinbuechel A."/>
            <person name="Daniel R."/>
        </authorList>
    </citation>
    <scope>NUCLEOTIDE SEQUENCE [LARGE SCALE GENOMIC DNA]</scope>
    <source>
        <strain evidence="2 3">TBEA6</strain>
    </source>
</reference>
<feature type="domain" description="DUF4376" evidence="1">
    <location>
        <begin position="84"/>
        <end position="193"/>
    </location>
</feature>
<dbReference type="PATRIC" id="fig|34073.19.peg.1145"/>
<evidence type="ECO:0000313" key="2">
    <source>
        <dbReference type="EMBL" id="KLN57612.1"/>
    </source>
</evidence>
<dbReference type="Pfam" id="PF14301">
    <property type="entry name" value="DUF4376"/>
    <property type="match status" value="1"/>
</dbReference>
<accession>A0A0H2MAB4</accession>
<evidence type="ECO:0000259" key="1">
    <source>
        <dbReference type="Pfam" id="PF14301"/>
    </source>
</evidence>
<gene>
    <name evidence="2" type="ORF">VPARA_11250</name>
</gene>
<name>A0A0H2MAB4_VARPD</name>
<protein>
    <recommendedName>
        <fullName evidence="1">DUF4376 domain-containing protein</fullName>
    </recommendedName>
</protein>
<proteinExistence type="predicted"/>
<dbReference type="RefSeq" id="WP_047783636.1">
    <property type="nucleotide sequence ID" value="NZ_JZWI01000006.1"/>
</dbReference>
<dbReference type="InterPro" id="IPR025484">
    <property type="entry name" value="DUF4376"/>
</dbReference>
<sequence>MPDYTAFDRLTGRVIARGTAPSEASCLAQSAGNHECILIGTVPDGHYVDVATQQPVAMGAQPSVHHVFDWDSHAWIDPRTMDDRRKNLRDRVTARRWEIETSGITLASGVRVLTAKSDQNRVTSVIVNATAAGIEFVDFKADSGWVLLSVDELKALARGIALHVQACFSAERVHHAAIDLLATEADTDAYDIEAGWPTTDFTQTQP</sequence>
<comment type="caution">
    <text evidence="2">The sequence shown here is derived from an EMBL/GenBank/DDBJ whole genome shotgun (WGS) entry which is preliminary data.</text>
</comment>
<keyword evidence="3" id="KW-1185">Reference proteome</keyword>
<dbReference type="AlphaFoldDB" id="A0A0H2MAB4"/>
<organism evidence="2 3">
    <name type="scientific">Variovorax paradoxus</name>
    <dbReference type="NCBI Taxonomy" id="34073"/>
    <lineage>
        <taxon>Bacteria</taxon>
        <taxon>Pseudomonadati</taxon>
        <taxon>Pseudomonadota</taxon>
        <taxon>Betaproteobacteria</taxon>
        <taxon>Burkholderiales</taxon>
        <taxon>Comamonadaceae</taxon>
        <taxon>Variovorax</taxon>
    </lineage>
</organism>